<dbReference type="RefSeq" id="WP_329404265.1">
    <property type="nucleotide sequence ID" value="NZ_CP109019.1"/>
</dbReference>
<dbReference type="EMBL" id="CP109019">
    <property type="protein sequence ID" value="WUT87258.1"/>
    <property type="molecule type" value="Genomic_DNA"/>
</dbReference>
<keyword evidence="2" id="KW-1185">Reference proteome</keyword>
<protein>
    <submittedName>
        <fullName evidence="1">Uncharacterized protein</fullName>
    </submittedName>
</protein>
<accession>A0ABZ1XUM4</accession>
<gene>
    <name evidence="1" type="ORF">OG515_36090</name>
</gene>
<name>A0ABZ1XUM4_9ACTN</name>
<organism evidence="1 2">
    <name type="scientific">Streptomyces melanogenes</name>
    <dbReference type="NCBI Taxonomy" id="67326"/>
    <lineage>
        <taxon>Bacteria</taxon>
        <taxon>Bacillati</taxon>
        <taxon>Actinomycetota</taxon>
        <taxon>Actinomycetes</taxon>
        <taxon>Kitasatosporales</taxon>
        <taxon>Streptomycetaceae</taxon>
        <taxon>Streptomyces</taxon>
    </lineage>
</organism>
<reference evidence="1" key="1">
    <citation type="submission" date="2022-10" db="EMBL/GenBank/DDBJ databases">
        <title>The complete genomes of actinobacterial strains from the NBC collection.</title>
        <authorList>
            <person name="Joergensen T.S."/>
            <person name="Alvarez Arevalo M."/>
            <person name="Sterndorff E.B."/>
            <person name="Faurdal D."/>
            <person name="Vuksanovic O."/>
            <person name="Mourched A.-S."/>
            <person name="Charusanti P."/>
            <person name="Shaw S."/>
            <person name="Blin K."/>
            <person name="Weber T."/>
        </authorList>
    </citation>
    <scope>NUCLEOTIDE SEQUENCE</scope>
    <source>
        <strain evidence="1">NBC_00668</strain>
    </source>
</reference>
<evidence type="ECO:0000313" key="2">
    <source>
        <dbReference type="Proteomes" id="UP001432060"/>
    </source>
</evidence>
<evidence type="ECO:0000313" key="1">
    <source>
        <dbReference type="EMBL" id="WUT87258.1"/>
    </source>
</evidence>
<sequence length="50" mass="5058">MYGAPNTGLPDTATMPAAGGLAAESVYYSYNLAGKLLLVGGAADYVSGMW</sequence>
<dbReference type="Proteomes" id="UP001432060">
    <property type="component" value="Chromosome"/>
</dbReference>
<proteinExistence type="predicted"/>